<evidence type="ECO:0000313" key="9">
    <source>
        <dbReference type="Proteomes" id="UP000026249"/>
    </source>
</evidence>
<protein>
    <submittedName>
        <fullName evidence="8">Peptide ABC transporter permease</fullName>
    </submittedName>
</protein>
<keyword evidence="5 6" id="KW-0472">Membrane</keyword>
<evidence type="ECO:0000313" key="8">
    <source>
        <dbReference type="EMBL" id="KAJ56490.1"/>
    </source>
</evidence>
<evidence type="ECO:0000259" key="7">
    <source>
        <dbReference type="Pfam" id="PF00892"/>
    </source>
</evidence>
<feature type="transmembrane region" description="Helical" evidence="6">
    <location>
        <begin position="210"/>
        <end position="227"/>
    </location>
</feature>
<feature type="domain" description="EamA" evidence="7">
    <location>
        <begin position="153"/>
        <end position="282"/>
    </location>
</feature>
<proteinExistence type="inferred from homology"/>
<feature type="transmembrane region" description="Helical" evidence="6">
    <location>
        <begin position="71"/>
        <end position="91"/>
    </location>
</feature>
<dbReference type="InterPro" id="IPR000620">
    <property type="entry name" value="EamA_dom"/>
</dbReference>
<evidence type="ECO:0000256" key="4">
    <source>
        <dbReference type="ARBA" id="ARBA00022989"/>
    </source>
</evidence>
<keyword evidence="3 6" id="KW-0812">Transmembrane</keyword>
<feature type="transmembrane region" description="Helical" evidence="6">
    <location>
        <begin position="12"/>
        <end position="34"/>
    </location>
</feature>
<comment type="subcellular location">
    <subcellularLocation>
        <location evidence="1">Membrane</location>
        <topology evidence="1">Multi-pass membrane protein</topology>
    </subcellularLocation>
</comment>
<feature type="transmembrane region" description="Helical" evidence="6">
    <location>
        <begin position="40"/>
        <end position="59"/>
    </location>
</feature>
<feature type="transmembrane region" description="Helical" evidence="6">
    <location>
        <begin position="103"/>
        <end position="121"/>
    </location>
</feature>
<evidence type="ECO:0000256" key="5">
    <source>
        <dbReference type="ARBA" id="ARBA00023136"/>
    </source>
</evidence>
<dbReference type="STRING" id="1454373.ACMU_05985"/>
<accession>A0A037ZJ91</accession>
<dbReference type="RefSeq" id="WP_035256580.1">
    <property type="nucleotide sequence ID" value="NZ_JFKE01000002.1"/>
</dbReference>
<dbReference type="EMBL" id="JFKE01000002">
    <property type="protein sequence ID" value="KAJ56490.1"/>
    <property type="molecule type" value="Genomic_DNA"/>
</dbReference>
<dbReference type="Pfam" id="PF00892">
    <property type="entry name" value="EamA"/>
    <property type="match status" value="2"/>
</dbReference>
<feature type="transmembrane region" description="Helical" evidence="6">
    <location>
        <begin position="265"/>
        <end position="283"/>
    </location>
</feature>
<keyword evidence="9" id="KW-1185">Reference proteome</keyword>
<dbReference type="PANTHER" id="PTHR22911">
    <property type="entry name" value="ACYL-MALONYL CONDENSING ENZYME-RELATED"/>
    <property type="match status" value="1"/>
</dbReference>
<name>A0A037ZJ91_9RHOB</name>
<comment type="similarity">
    <text evidence="2">Belongs to the drug/metabolite transporter (DMT) superfamily. 10 TMS drug/metabolite exporter (DME) (TC 2.A.7.3) family.</text>
</comment>
<feature type="transmembrane region" description="Helical" evidence="6">
    <location>
        <begin position="128"/>
        <end position="147"/>
    </location>
</feature>
<evidence type="ECO:0000256" key="2">
    <source>
        <dbReference type="ARBA" id="ARBA00009853"/>
    </source>
</evidence>
<feature type="transmembrane region" description="Helical" evidence="6">
    <location>
        <begin position="182"/>
        <end position="204"/>
    </location>
</feature>
<evidence type="ECO:0000256" key="3">
    <source>
        <dbReference type="ARBA" id="ARBA00022692"/>
    </source>
</evidence>
<dbReference type="AlphaFoldDB" id="A0A037ZJ91"/>
<feature type="transmembrane region" description="Helical" evidence="6">
    <location>
        <begin position="239"/>
        <end position="259"/>
    </location>
</feature>
<evidence type="ECO:0000256" key="1">
    <source>
        <dbReference type="ARBA" id="ARBA00004141"/>
    </source>
</evidence>
<feature type="transmembrane region" description="Helical" evidence="6">
    <location>
        <begin position="153"/>
        <end position="170"/>
    </location>
</feature>
<keyword evidence="4 6" id="KW-1133">Transmembrane helix</keyword>
<organism evidence="8 9">
    <name type="scientific">Actibacterium mucosum KCTC 23349</name>
    <dbReference type="NCBI Taxonomy" id="1454373"/>
    <lineage>
        <taxon>Bacteria</taxon>
        <taxon>Pseudomonadati</taxon>
        <taxon>Pseudomonadota</taxon>
        <taxon>Alphaproteobacteria</taxon>
        <taxon>Rhodobacterales</taxon>
        <taxon>Roseobacteraceae</taxon>
        <taxon>Actibacterium</taxon>
    </lineage>
</organism>
<reference evidence="8 9" key="1">
    <citation type="submission" date="2014-03" db="EMBL/GenBank/DDBJ databases">
        <title>Draft Genome Sequence of Actibacterium mucosum KCTC 23349, a Marine Alphaproteobacterium with Complex Ionic Requirements Isolated from Mediterranean Seawater at Malvarrosa Beach, Valencia, Spain.</title>
        <authorList>
            <person name="Arahal D.R."/>
            <person name="Shao Z."/>
            <person name="Lai Q."/>
            <person name="Pujalte M.J."/>
        </authorList>
    </citation>
    <scope>NUCLEOTIDE SEQUENCE [LARGE SCALE GENOMIC DNA]</scope>
    <source>
        <strain evidence="8 9">KCTC 23349</strain>
    </source>
</reference>
<dbReference type="GO" id="GO:0016020">
    <property type="term" value="C:membrane"/>
    <property type="evidence" value="ECO:0007669"/>
    <property type="project" value="UniProtKB-SubCell"/>
</dbReference>
<sequence>MQTSADNSKPLVGALWMLATGFCFVGVTATVKVVGDSLPAAQAAFLRYVLGLVFLIPMIGPMRATRWTREILLLGGARGVVHTLGVAMWFFAMARIPMAEVTAMGYLTPVYVTIGAAIFLGERLAARRIAAVVAALVGAAIILRPGLREIGPGHTGMLFTAVMFAASYLLTGKLSGKIGATAIVGMLSVTVTIGLAPLAFAVWIPPTLEQLVWLFIVAALATAGHYTMTRAFAVAPLSVTQPVTFLQLVWSVLLGWALFAEAVDVWVIVGGVVIMAAASFIALREAQLRREGRV</sequence>
<dbReference type="InterPro" id="IPR037185">
    <property type="entry name" value="EmrE-like"/>
</dbReference>
<dbReference type="Proteomes" id="UP000026249">
    <property type="component" value="Unassembled WGS sequence"/>
</dbReference>
<gene>
    <name evidence="8" type="ORF">ACMU_05985</name>
</gene>
<feature type="domain" description="EamA" evidence="7">
    <location>
        <begin position="12"/>
        <end position="143"/>
    </location>
</feature>
<dbReference type="PANTHER" id="PTHR22911:SF6">
    <property type="entry name" value="SOLUTE CARRIER FAMILY 35 MEMBER G1"/>
    <property type="match status" value="1"/>
</dbReference>
<dbReference type="SUPFAM" id="SSF103481">
    <property type="entry name" value="Multidrug resistance efflux transporter EmrE"/>
    <property type="match status" value="2"/>
</dbReference>
<evidence type="ECO:0000256" key="6">
    <source>
        <dbReference type="SAM" id="Phobius"/>
    </source>
</evidence>
<comment type="caution">
    <text evidence="8">The sequence shown here is derived from an EMBL/GenBank/DDBJ whole genome shotgun (WGS) entry which is preliminary data.</text>
</comment>